<proteinExistence type="inferred from homology"/>
<comment type="similarity">
    <text evidence="1 7">Belongs to the universal ribosomal protein uL18 family.</text>
</comment>
<dbReference type="Pfam" id="PF00861">
    <property type="entry name" value="Ribosomal_L18p"/>
    <property type="match status" value="1"/>
</dbReference>
<organism evidence="8 9">
    <name type="scientific">Seleniivibrio woodruffii</name>
    <dbReference type="NCBI Taxonomy" id="1078050"/>
    <lineage>
        <taxon>Bacteria</taxon>
        <taxon>Pseudomonadati</taxon>
        <taxon>Deferribacterota</taxon>
        <taxon>Deferribacteres</taxon>
        <taxon>Deferribacterales</taxon>
        <taxon>Geovibrionaceae</taxon>
        <taxon>Seleniivibrio</taxon>
    </lineage>
</organism>
<evidence type="ECO:0000256" key="7">
    <source>
        <dbReference type="HAMAP-Rule" id="MF_01337"/>
    </source>
</evidence>
<keyword evidence="4 7" id="KW-0689">Ribosomal protein</keyword>
<dbReference type="PANTHER" id="PTHR12899">
    <property type="entry name" value="39S RIBOSOMAL PROTEIN L18, MITOCHONDRIAL"/>
    <property type="match status" value="1"/>
</dbReference>
<comment type="caution">
    <text evidence="8">The sequence shown here is derived from an EMBL/GenBank/DDBJ whole genome shotgun (WGS) entry which is preliminary data.</text>
</comment>
<gene>
    <name evidence="7" type="primary">rplR</name>
    <name evidence="8" type="ORF">C8D98_0745</name>
</gene>
<dbReference type="InterPro" id="IPR005484">
    <property type="entry name" value="Ribosomal_uL18_bac/plant/anim"/>
</dbReference>
<evidence type="ECO:0000313" key="8">
    <source>
        <dbReference type="EMBL" id="TCK62224.1"/>
    </source>
</evidence>
<dbReference type="SUPFAM" id="SSF53137">
    <property type="entry name" value="Translational machinery components"/>
    <property type="match status" value="1"/>
</dbReference>
<name>A0A4R1KCK5_9BACT</name>
<dbReference type="PANTHER" id="PTHR12899:SF3">
    <property type="entry name" value="LARGE RIBOSOMAL SUBUNIT PROTEIN UL18M"/>
    <property type="match status" value="1"/>
</dbReference>
<dbReference type="Gene3D" id="3.30.420.100">
    <property type="match status" value="1"/>
</dbReference>
<evidence type="ECO:0000256" key="6">
    <source>
        <dbReference type="ARBA" id="ARBA00035197"/>
    </source>
</evidence>
<keyword evidence="3 7" id="KW-0694">RNA-binding</keyword>
<dbReference type="EMBL" id="SMGG01000003">
    <property type="protein sequence ID" value="TCK62224.1"/>
    <property type="molecule type" value="Genomic_DNA"/>
</dbReference>
<dbReference type="OrthoDB" id="9810939at2"/>
<reference evidence="8 9" key="1">
    <citation type="submission" date="2019-03" db="EMBL/GenBank/DDBJ databases">
        <title>Genomic Encyclopedia of Type Strains, Phase IV (KMG-IV): sequencing the most valuable type-strain genomes for metagenomic binning, comparative biology and taxonomic classification.</title>
        <authorList>
            <person name="Goeker M."/>
        </authorList>
    </citation>
    <scope>NUCLEOTIDE SEQUENCE [LARGE SCALE GENOMIC DNA]</scope>
    <source>
        <strain evidence="8 9">DSM 24984</strain>
    </source>
</reference>
<evidence type="ECO:0000256" key="5">
    <source>
        <dbReference type="ARBA" id="ARBA00023274"/>
    </source>
</evidence>
<keyword evidence="5 7" id="KW-0687">Ribonucleoprotein</keyword>
<keyword evidence="2 7" id="KW-0699">rRNA-binding</keyword>
<dbReference type="InterPro" id="IPR057268">
    <property type="entry name" value="Ribosomal_L18"/>
</dbReference>
<dbReference type="RefSeq" id="WP_132872117.1">
    <property type="nucleotide sequence ID" value="NZ_JAJUHT010000010.1"/>
</dbReference>
<dbReference type="AlphaFoldDB" id="A0A4R1KCK5"/>
<evidence type="ECO:0000256" key="4">
    <source>
        <dbReference type="ARBA" id="ARBA00022980"/>
    </source>
</evidence>
<dbReference type="NCBIfam" id="TIGR00060">
    <property type="entry name" value="L18_bact"/>
    <property type="match status" value="1"/>
</dbReference>
<evidence type="ECO:0000256" key="2">
    <source>
        <dbReference type="ARBA" id="ARBA00022730"/>
    </source>
</evidence>
<comment type="subunit">
    <text evidence="7">Part of the 50S ribosomal subunit; part of the 5S rRNA/L5/L18/L25 subcomplex. Contacts the 5S and 23S rRNAs.</text>
</comment>
<evidence type="ECO:0000256" key="3">
    <source>
        <dbReference type="ARBA" id="ARBA00022884"/>
    </source>
</evidence>
<dbReference type="InterPro" id="IPR004389">
    <property type="entry name" value="Ribosomal_uL18_bac-type"/>
</dbReference>
<dbReference type="HAMAP" id="MF_01337_B">
    <property type="entry name" value="Ribosomal_uL18_B"/>
    <property type="match status" value="1"/>
</dbReference>
<evidence type="ECO:0000313" key="9">
    <source>
        <dbReference type="Proteomes" id="UP000294614"/>
    </source>
</evidence>
<keyword evidence="9" id="KW-1185">Reference proteome</keyword>
<dbReference type="GO" id="GO:0006412">
    <property type="term" value="P:translation"/>
    <property type="evidence" value="ECO:0007669"/>
    <property type="project" value="UniProtKB-UniRule"/>
</dbReference>
<dbReference type="CDD" id="cd00432">
    <property type="entry name" value="Ribosomal_L18_L5e"/>
    <property type="match status" value="1"/>
</dbReference>
<dbReference type="GO" id="GO:0008097">
    <property type="term" value="F:5S rRNA binding"/>
    <property type="evidence" value="ECO:0007669"/>
    <property type="project" value="TreeGrafter"/>
</dbReference>
<dbReference type="FunFam" id="3.30.420.100:FF:000001">
    <property type="entry name" value="50S ribosomal protein L18"/>
    <property type="match status" value="1"/>
</dbReference>
<accession>A0A4R1KCK5</accession>
<comment type="function">
    <text evidence="7">This is one of the proteins that bind and probably mediate the attachment of the 5S RNA into the large ribosomal subunit, where it forms part of the central protuberance.</text>
</comment>
<dbReference type="GO" id="GO:0022625">
    <property type="term" value="C:cytosolic large ribosomal subunit"/>
    <property type="evidence" value="ECO:0007669"/>
    <property type="project" value="TreeGrafter"/>
</dbReference>
<dbReference type="GO" id="GO:0003735">
    <property type="term" value="F:structural constituent of ribosome"/>
    <property type="evidence" value="ECO:0007669"/>
    <property type="project" value="InterPro"/>
</dbReference>
<dbReference type="Proteomes" id="UP000294614">
    <property type="component" value="Unassembled WGS sequence"/>
</dbReference>
<sequence length="121" mass="13441">MAGFSRATARIRRHVRNRKKVKGSEIRPRLAVFKSNRYIYAQVIDDSKGTTIVTASSLEKEMKEQFKGKVNLTVAKAIGAEVAKRASEKGISKVVFDRGGFLYHGRIRALAEGAREAGLDF</sequence>
<evidence type="ECO:0000256" key="1">
    <source>
        <dbReference type="ARBA" id="ARBA00007116"/>
    </source>
</evidence>
<protein>
    <recommendedName>
        <fullName evidence="6 7">Large ribosomal subunit protein uL18</fullName>
    </recommendedName>
</protein>